<evidence type="ECO:0000313" key="9">
    <source>
        <dbReference type="EMBL" id="QTC92967.1"/>
    </source>
</evidence>
<keyword evidence="4 6" id="KW-0238">DNA-binding</keyword>
<evidence type="ECO:0000259" key="8">
    <source>
        <dbReference type="Pfam" id="PF08281"/>
    </source>
</evidence>
<dbReference type="InterPro" id="IPR014284">
    <property type="entry name" value="RNA_pol_sigma-70_dom"/>
</dbReference>
<sequence length="178" mass="19072">MSIVTDGDLARAARAGSDAAFGRLVQRHQAVVRAFLRRTLGGGWAEADDVAQETFLAAWRSMRSLKDPDGVRSWLLGIAWRRAQDRIRSAQRGARRDRDWLDAVETPAGVSHTDRMAMAAAMGKLAPDVRACVALCLADGFSNAEAAEALGLPLGTVKSHVLRGRAKLLKALGGPDDA</sequence>
<keyword evidence="3 6" id="KW-0731">Sigma factor</keyword>
<feature type="domain" description="RNA polymerase sigma-70 region 2" evidence="7">
    <location>
        <begin position="24"/>
        <end position="92"/>
    </location>
</feature>
<dbReference type="NCBIfam" id="TIGR02937">
    <property type="entry name" value="sigma70-ECF"/>
    <property type="match status" value="1"/>
</dbReference>
<dbReference type="InterPro" id="IPR036388">
    <property type="entry name" value="WH-like_DNA-bd_sf"/>
</dbReference>
<dbReference type="Pfam" id="PF04542">
    <property type="entry name" value="Sigma70_r2"/>
    <property type="match status" value="1"/>
</dbReference>
<dbReference type="InterPro" id="IPR013249">
    <property type="entry name" value="RNA_pol_sigma70_r4_t2"/>
</dbReference>
<dbReference type="EMBL" id="CP062222">
    <property type="protein sequence ID" value="QTC92967.1"/>
    <property type="molecule type" value="Genomic_DNA"/>
</dbReference>
<dbReference type="Gene3D" id="1.10.1740.10">
    <property type="match status" value="1"/>
</dbReference>
<dbReference type="SUPFAM" id="SSF88659">
    <property type="entry name" value="Sigma3 and sigma4 domains of RNA polymerase sigma factors"/>
    <property type="match status" value="1"/>
</dbReference>
<evidence type="ECO:0000256" key="1">
    <source>
        <dbReference type="ARBA" id="ARBA00010641"/>
    </source>
</evidence>
<dbReference type="InterPro" id="IPR007627">
    <property type="entry name" value="RNA_pol_sigma70_r2"/>
</dbReference>
<dbReference type="PANTHER" id="PTHR43133">
    <property type="entry name" value="RNA POLYMERASE ECF-TYPE SIGMA FACTO"/>
    <property type="match status" value="1"/>
</dbReference>
<dbReference type="AlphaFoldDB" id="A0A975GWT9"/>
<protein>
    <recommendedName>
        <fullName evidence="6">RNA polymerase sigma factor</fullName>
    </recommendedName>
</protein>
<gene>
    <name evidence="9" type="ORF">IFJ75_09040</name>
</gene>
<dbReference type="Pfam" id="PF08281">
    <property type="entry name" value="Sigma70_r4_2"/>
    <property type="match status" value="1"/>
</dbReference>
<keyword evidence="5 6" id="KW-0804">Transcription</keyword>
<accession>A0A975GWT9</accession>
<dbReference type="InterPro" id="IPR013324">
    <property type="entry name" value="RNA_pol_sigma_r3/r4-like"/>
</dbReference>
<evidence type="ECO:0000256" key="4">
    <source>
        <dbReference type="ARBA" id="ARBA00023125"/>
    </source>
</evidence>
<keyword evidence="2 6" id="KW-0805">Transcription regulation</keyword>
<evidence type="ECO:0000256" key="5">
    <source>
        <dbReference type="ARBA" id="ARBA00023163"/>
    </source>
</evidence>
<dbReference type="GO" id="GO:0003677">
    <property type="term" value="F:DNA binding"/>
    <property type="evidence" value="ECO:0007669"/>
    <property type="project" value="UniProtKB-KW"/>
</dbReference>
<comment type="similarity">
    <text evidence="1 6">Belongs to the sigma-70 factor family. ECF subfamily.</text>
</comment>
<evidence type="ECO:0000256" key="3">
    <source>
        <dbReference type="ARBA" id="ARBA00023082"/>
    </source>
</evidence>
<dbReference type="GO" id="GO:0006352">
    <property type="term" value="P:DNA-templated transcription initiation"/>
    <property type="evidence" value="ECO:0007669"/>
    <property type="project" value="InterPro"/>
</dbReference>
<dbReference type="KEGG" id="bgoe:IFJ75_09040"/>
<reference evidence="9" key="1">
    <citation type="submission" date="2020-09" db="EMBL/GenBank/DDBJ databases">
        <title>Brevundimonas sp. LVF2 isolated from a puddle in Goettingen, Germany.</title>
        <authorList>
            <person name="Friedrich I."/>
            <person name="Klassen A."/>
            <person name="Hannes N."/>
            <person name="Schneider D."/>
            <person name="Hertel R."/>
            <person name="Daniel R."/>
        </authorList>
    </citation>
    <scope>NUCLEOTIDE SEQUENCE</scope>
    <source>
        <strain evidence="9">LVF2</strain>
    </source>
</reference>
<dbReference type="InterPro" id="IPR013325">
    <property type="entry name" value="RNA_pol_sigma_r2"/>
</dbReference>
<dbReference type="GO" id="GO:0016987">
    <property type="term" value="F:sigma factor activity"/>
    <property type="evidence" value="ECO:0007669"/>
    <property type="project" value="UniProtKB-KW"/>
</dbReference>
<evidence type="ECO:0000256" key="6">
    <source>
        <dbReference type="RuleBase" id="RU000716"/>
    </source>
</evidence>
<dbReference type="SUPFAM" id="SSF88946">
    <property type="entry name" value="Sigma2 domain of RNA polymerase sigma factors"/>
    <property type="match status" value="1"/>
</dbReference>
<keyword evidence="10" id="KW-1185">Reference proteome</keyword>
<evidence type="ECO:0000259" key="7">
    <source>
        <dbReference type="Pfam" id="PF04542"/>
    </source>
</evidence>
<dbReference type="Gene3D" id="1.10.10.10">
    <property type="entry name" value="Winged helix-like DNA-binding domain superfamily/Winged helix DNA-binding domain"/>
    <property type="match status" value="1"/>
</dbReference>
<dbReference type="PROSITE" id="PS01063">
    <property type="entry name" value="SIGMA70_ECF"/>
    <property type="match status" value="1"/>
</dbReference>
<dbReference type="RefSeq" id="WP_207932244.1">
    <property type="nucleotide sequence ID" value="NZ_CP062222.1"/>
</dbReference>
<name>A0A975GWT9_9CAUL</name>
<evidence type="ECO:0000256" key="2">
    <source>
        <dbReference type="ARBA" id="ARBA00023015"/>
    </source>
</evidence>
<dbReference type="Proteomes" id="UP000663918">
    <property type="component" value="Chromosome"/>
</dbReference>
<organism evidence="9 10">
    <name type="scientific">Brevundimonas goettingensis</name>
    <dbReference type="NCBI Taxonomy" id="2774190"/>
    <lineage>
        <taxon>Bacteria</taxon>
        <taxon>Pseudomonadati</taxon>
        <taxon>Pseudomonadota</taxon>
        <taxon>Alphaproteobacteria</taxon>
        <taxon>Caulobacterales</taxon>
        <taxon>Caulobacteraceae</taxon>
        <taxon>Brevundimonas</taxon>
    </lineage>
</organism>
<dbReference type="InterPro" id="IPR039425">
    <property type="entry name" value="RNA_pol_sigma-70-like"/>
</dbReference>
<dbReference type="InterPro" id="IPR000838">
    <property type="entry name" value="RNA_pol_sigma70_ECF_CS"/>
</dbReference>
<feature type="domain" description="RNA polymerase sigma factor 70 region 4 type 2" evidence="8">
    <location>
        <begin position="116"/>
        <end position="168"/>
    </location>
</feature>
<dbReference type="PANTHER" id="PTHR43133:SF8">
    <property type="entry name" value="RNA POLYMERASE SIGMA FACTOR HI_1459-RELATED"/>
    <property type="match status" value="1"/>
</dbReference>
<proteinExistence type="inferred from homology"/>
<evidence type="ECO:0000313" key="10">
    <source>
        <dbReference type="Proteomes" id="UP000663918"/>
    </source>
</evidence>